<evidence type="ECO:0000313" key="10">
    <source>
        <dbReference type="EMBL" id="SEH97901.1"/>
    </source>
</evidence>
<evidence type="ECO:0000256" key="4">
    <source>
        <dbReference type="ARBA" id="ARBA00023315"/>
    </source>
</evidence>
<feature type="domain" description="Thiolase N-terminal" evidence="8">
    <location>
        <begin position="6"/>
        <end position="262"/>
    </location>
</feature>
<gene>
    <name evidence="10" type="ORF">SAMN04488075_2036</name>
</gene>
<keyword evidence="2 7" id="KW-0808">Transferase</keyword>
<dbReference type="PROSITE" id="PS00099">
    <property type="entry name" value="THIOLASE_3"/>
    <property type="match status" value="1"/>
</dbReference>
<dbReference type="SUPFAM" id="SSF53901">
    <property type="entry name" value="Thiolase-like"/>
    <property type="match status" value="2"/>
</dbReference>
<dbReference type="InterPro" id="IPR016039">
    <property type="entry name" value="Thiolase-like"/>
</dbReference>
<reference evidence="11" key="1">
    <citation type="submission" date="2016-10" db="EMBL/GenBank/DDBJ databases">
        <authorList>
            <person name="Varghese N."/>
            <person name="Submissions S."/>
        </authorList>
    </citation>
    <scope>NUCLEOTIDE SEQUENCE [LARGE SCALE GENOMIC DNA]</scope>
    <source>
        <strain evidence="11">DSM 11593</strain>
    </source>
</reference>
<feature type="domain" description="Thiolase C-terminal" evidence="9">
    <location>
        <begin position="271"/>
        <end position="392"/>
    </location>
</feature>
<evidence type="ECO:0000256" key="2">
    <source>
        <dbReference type="ARBA" id="ARBA00022679"/>
    </source>
</evidence>
<dbReference type="Pfam" id="PF00108">
    <property type="entry name" value="Thiolase_N"/>
    <property type="match status" value="1"/>
</dbReference>
<comment type="pathway">
    <text evidence="5">Metabolic intermediate biosynthesis; (R)-mevalonate biosynthesis; (R)-mevalonate from acetyl-CoA: step 1/3.</text>
</comment>
<dbReference type="GO" id="GO:0042619">
    <property type="term" value="P:poly-hydroxybutyrate biosynthetic process"/>
    <property type="evidence" value="ECO:0007669"/>
    <property type="project" value="UniProtKB-KW"/>
</dbReference>
<dbReference type="Proteomes" id="UP000199125">
    <property type="component" value="Unassembled WGS sequence"/>
</dbReference>
<dbReference type="AlphaFoldDB" id="A0A1H6MJ75"/>
<dbReference type="GO" id="GO:0044281">
    <property type="term" value="P:small molecule metabolic process"/>
    <property type="evidence" value="ECO:0007669"/>
    <property type="project" value="UniProtKB-ARBA"/>
</dbReference>
<evidence type="ECO:0000256" key="5">
    <source>
        <dbReference type="ARBA" id="ARBA00037924"/>
    </source>
</evidence>
<feature type="active site" description="Proton acceptor" evidence="6">
    <location>
        <position position="379"/>
    </location>
</feature>
<dbReference type="InterPro" id="IPR020616">
    <property type="entry name" value="Thiolase_N"/>
</dbReference>
<dbReference type="InterPro" id="IPR020610">
    <property type="entry name" value="Thiolase_AS"/>
</dbReference>
<dbReference type="RefSeq" id="WP_090847968.1">
    <property type="nucleotide sequence ID" value="NZ_FNXG01000003.1"/>
</dbReference>
<name>A0A1H6MJ75_9RHOB</name>
<dbReference type="CDD" id="cd00751">
    <property type="entry name" value="thiolase"/>
    <property type="match status" value="1"/>
</dbReference>
<dbReference type="PROSITE" id="PS00737">
    <property type="entry name" value="THIOLASE_2"/>
    <property type="match status" value="1"/>
</dbReference>
<evidence type="ECO:0000256" key="1">
    <source>
        <dbReference type="ARBA" id="ARBA00010982"/>
    </source>
</evidence>
<dbReference type="Gene3D" id="3.40.47.10">
    <property type="match status" value="2"/>
</dbReference>
<dbReference type="OrthoDB" id="9764638at2"/>
<dbReference type="PIRSF" id="PIRSF000429">
    <property type="entry name" value="Ac-CoA_Ac_transf"/>
    <property type="match status" value="1"/>
</dbReference>
<dbReference type="InterPro" id="IPR002155">
    <property type="entry name" value="Thiolase"/>
</dbReference>
<keyword evidence="11" id="KW-1185">Reference proteome</keyword>
<dbReference type="InterPro" id="IPR020617">
    <property type="entry name" value="Thiolase_C"/>
</dbReference>
<keyword evidence="3" id="KW-0583">PHB biosynthesis</keyword>
<dbReference type="PANTHER" id="PTHR18919:SF107">
    <property type="entry name" value="ACETYL-COA ACETYLTRANSFERASE, CYTOSOLIC"/>
    <property type="match status" value="1"/>
</dbReference>
<dbReference type="NCBIfam" id="NF006552">
    <property type="entry name" value="PRK09051.1"/>
    <property type="match status" value="1"/>
</dbReference>
<dbReference type="PANTHER" id="PTHR18919">
    <property type="entry name" value="ACETYL-COA C-ACYLTRANSFERASE"/>
    <property type="match status" value="1"/>
</dbReference>
<proteinExistence type="inferred from homology"/>
<sequence>MATNDVVILAGARTAIGGFGGSLASVPPIDLAATVTKAAMERAGVSPDQIGTVVFGHVINTEPRDMYLGRVAMLNAGIPDTATAMNVNRLCGSGAQAIVSAVQMLMLGDAEFAIGGGAESMSRAPYAVPALRHGARMGDTQALDMMVGALTCPMGTGHMGITAENVASESSITREDQDAFAVESQERAARAIAEGRFKDQIVPVEIKTRKGVVTFDTDEHPKATTLEKLAGLRPAFQKDGSVTAGNASGINDGAGAVVLATAAAAEAAGLKPRFRVLGYALGGVAPRVMGYGPIPAVRALCENTGLSVGDFDVIESNEAFAAQALAVSKELGLDPAKVNPNGGAIALGHPVGATGAILTVKAMYELDRIGGKKALITMCIGGGQGIALAIEKI</sequence>
<dbReference type="InterPro" id="IPR020613">
    <property type="entry name" value="Thiolase_CS"/>
</dbReference>
<evidence type="ECO:0000256" key="6">
    <source>
        <dbReference type="PIRSR" id="PIRSR000429-1"/>
    </source>
</evidence>
<dbReference type="STRING" id="65735.SAMN04488075_2036"/>
<evidence type="ECO:0000256" key="7">
    <source>
        <dbReference type="RuleBase" id="RU003557"/>
    </source>
</evidence>
<comment type="similarity">
    <text evidence="1 7">Belongs to the thiolase-like superfamily. Thiolase family.</text>
</comment>
<evidence type="ECO:0000256" key="3">
    <source>
        <dbReference type="ARBA" id="ARBA00022752"/>
    </source>
</evidence>
<protein>
    <submittedName>
        <fullName evidence="10">Acetyl-CoA C-acetyltransferase</fullName>
    </submittedName>
</protein>
<keyword evidence="4 7" id="KW-0012">Acyltransferase</keyword>
<feature type="active site" description="Proton acceptor" evidence="6">
    <location>
        <position position="349"/>
    </location>
</feature>
<feature type="active site" description="Acyl-thioester intermediate" evidence="6">
    <location>
        <position position="91"/>
    </location>
</feature>
<evidence type="ECO:0000259" key="9">
    <source>
        <dbReference type="Pfam" id="PF02803"/>
    </source>
</evidence>
<organism evidence="10 11">
    <name type="scientific">Paracoccus alkenifer</name>
    <dbReference type="NCBI Taxonomy" id="65735"/>
    <lineage>
        <taxon>Bacteria</taxon>
        <taxon>Pseudomonadati</taxon>
        <taxon>Pseudomonadota</taxon>
        <taxon>Alphaproteobacteria</taxon>
        <taxon>Rhodobacterales</taxon>
        <taxon>Paracoccaceae</taxon>
        <taxon>Paracoccus</taxon>
    </lineage>
</organism>
<dbReference type="GO" id="GO:0003988">
    <property type="term" value="F:acetyl-CoA C-acyltransferase activity"/>
    <property type="evidence" value="ECO:0007669"/>
    <property type="project" value="UniProtKB-ARBA"/>
</dbReference>
<dbReference type="Pfam" id="PF02803">
    <property type="entry name" value="Thiolase_C"/>
    <property type="match status" value="1"/>
</dbReference>
<dbReference type="EMBL" id="FNXG01000003">
    <property type="protein sequence ID" value="SEH97901.1"/>
    <property type="molecule type" value="Genomic_DNA"/>
</dbReference>
<evidence type="ECO:0000313" key="11">
    <source>
        <dbReference type="Proteomes" id="UP000199125"/>
    </source>
</evidence>
<dbReference type="FunFam" id="3.40.47.10:FF:000010">
    <property type="entry name" value="Acetyl-CoA acetyltransferase (Thiolase)"/>
    <property type="match status" value="1"/>
</dbReference>
<dbReference type="NCBIfam" id="TIGR01930">
    <property type="entry name" value="AcCoA-C-Actrans"/>
    <property type="match status" value="1"/>
</dbReference>
<evidence type="ECO:0000259" key="8">
    <source>
        <dbReference type="Pfam" id="PF00108"/>
    </source>
</evidence>
<accession>A0A1H6MJ75</accession>